<protein>
    <recommendedName>
        <fullName evidence="4">Secreted protein</fullName>
    </recommendedName>
</protein>
<dbReference type="AlphaFoldDB" id="G3JFE8"/>
<name>G3JFE8_CORMM</name>
<dbReference type="VEuPathDB" id="FungiDB:CCM_04510"/>
<proteinExistence type="predicted"/>
<keyword evidence="1" id="KW-0732">Signal</keyword>
<evidence type="ECO:0000313" key="3">
    <source>
        <dbReference type="Proteomes" id="UP000001610"/>
    </source>
</evidence>
<evidence type="ECO:0000313" key="2">
    <source>
        <dbReference type="EMBL" id="EGX93138.1"/>
    </source>
</evidence>
<dbReference type="InParanoid" id="G3JFE8"/>
<dbReference type="HOGENOM" id="CLU_2196830_0_0_1"/>
<evidence type="ECO:0000256" key="1">
    <source>
        <dbReference type="SAM" id="SignalP"/>
    </source>
</evidence>
<sequence length="108" mass="12359">MPQSGLPAAFSWTLLLHLETFHHLHACRHQHSHKFCSTEMDVEVEPDMGPRTVLRRLKFPVPGIALFGDFCTLVLPLPNTLQICTCWREEVDSSLRWSHLGARRTDPS</sequence>
<dbReference type="KEGG" id="cmt:CCM_04510"/>
<gene>
    <name evidence="2" type="ORF">CCM_04510</name>
</gene>
<reference evidence="2 3" key="1">
    <citation type="journal article" date="2011" name="Genome Biol.">
        <title>Genome sequence of the insect pathogenic fungus Cordyceps militaris, a valued traditional Chinese medicine.</title>
        <authorList>
            <person name="Zheng P."/>
            <person name="Xia Y."/>
            <person name="Xiao G."/>
            <person name="Xiong C."/>
            <person name="Hu X."/>
            <person name="Zhang S."/>
            <person name="Zheng H."/>
            <person name="Huang Y."/>
            <person name="Zhou Y."/>
            <person name="Wang S."/>
            <person name="Zhao G.P."/>
            <person name="Liu X."/>
            <person name="St Leger R.J."/>
            <person name="Wang C."/>
        </authorList>
    </citation>
    <scope>NUCLEOTIDE SEQUENCE [LARGE SCALE GENOMIC DNA]</scope>
    <source>
        <strain evidence="2 3">CM01</strain>
    </source>
</reference>
<evidence type="ECO:0008006" key="4">
    <source>
        <dbReference type="Google" id="ProtNLM"/>
    </source>
</evidence>
<organism evidence="2 3">
    <name type="scientific">Cordyceps militaris (strain CM01)</name>
    <name type="common">Caterpillar fungus</name>
    <dbReference type="NCBI Taxonomy" id="983644"/>
    <lineage>
        <taxon>Eukaryota</taxon>
        <taxon>Fungi</taxon>
        <taxon>Dikarya</taxon>
        <taxon>Ascomycota</taxon>
        <taxon>Pezizomycotina</taxon>
        <taxon>Sordariomycetes</taxon>
        <taxon>Hypocreomycetidae</taxon>
        <taxon>Hypocreales</taxon>
        <taxon>Cordycipitaceae</taxon>
        <taxon>Cordyceps</taxon>
    </lineage>
</organism>
<dbReference type="GeneID" id="18166533"/>
<dbReference type="Proteomes" id="UP000001610">
    <property type="component" value="Unassembled WGS sequence"/>
</dbReference>
<dbReference type="EMBL" id="JH126401">
    <property type="protein sequence ID" value="EGX93138.1"/>
    <property type="molecule type" value="Genomic_DNA"/>
</dbReference>
<dbReference type="RefSeq" id="XP_006669721.1">
    <property type="nucleotide sequence ID" value="XM_006669658.1"/>
</dbReference>
<feature type="signal peptide" evidence="1">
    <location>
        <begin position="1"/>
        <end position="26"/>
    </location>
</feature>
<feature type="chain" id="PRO_5003446414" description="Secreted protein" evidence="1">
    <location>
        <begin position="27"/>
        <end position="108"/>
    </location>
</feature>
<keyword evidence="3" id="KW-1185">Reference proteome</keyword>
<accession>G3JFE8</accession>